<feature type="region of interest" description="Disordered" evidence="1">
    <location>
        <begin position="697"/>
        <end position="718"/>
    </location>
</feature>
<dbReference type="OrthoDB" id="1923709at2759"/>
<dbReference type="EMBL" id="JADGMS010000002">
    <property type="protein sequence ID" value="KAF9687850.1"/>
    <property type="molecule type" value="Genomic_DNA"/>
</dbReference>
<feature type="compositionally biased region" description="Polar residues" evidence="1">
    <location>
        <begin position="207"/>
        <end position="218"/>
    </location>
</feature>
<proteinExistence type="predicted"/>
<sequence>MYQGFSKMSLQSEDQLGLNQYLETSNEPQKKLKISYAREFLLSLSELDVCKKLPSGFDESLPSEFKDILQDRFRIPVSSSSQSSRHNDYSSSPPTRGDSGNFFRGIHGRWDSRSSGRSDRDSDSQSDWDSESGRRYINRSRRTWQVPEHDGLLGSGSFPKPSTYAAGPSAPKFRSNDQFQLNRNNEPYQPPRPYKAVPHLRREINDSLNDETFGSSESTSEDRAEEERKRRASFESMRKEQHKAFQENQKPEKSKDKFDFTELLEDSKDDKRLLNRTNELDKTVIQPLPATEVDKPLYPSQTPVPRPLVPPGFSCMIAEKSTGTRSLTNPHPSEVGNEFELSLLQAKGTRVLDWTSDNQDGKQSSDGMHLNLRQPGSPIAHVSINKKSENILNIAPVLDVSSKKTGSKTSNLSEVVIASENLEVIDLDAEDVSGNKNVGESGSTHSNSILDKLFGSALTLNDTASTGSSSFIEVSGVYVHWSLDKFCKVEQHGFTQLISSFKRMNLLLVLYLEQHHDVKADDTWSPQTSQLSKFAQWFIEEEKKPVDILPSGRPNDLLSLIVGGEKGGSQVKAINHMLPTLPFQSSEPVDRHLSSNLKPVSVENNKRSNTDKPGAIPAVLTCEDLEQSILSEITENGSTLLPPVHGWSGGDVKIEQQKAEYHASHHLLSLLQKGTGLDNAGPSANPGICVADRLQNTEVGNPSNAPRKPRDADAENIPNSGKVLTLETLFGTAFMKELQPVGTPVSSQRDSVGYASDKASESHGLSIPLMDDGLVPPTAEIVLSMSSDRSGVLASKQRQQIVSDRTGEHLLGFDPQNEMDSSHLRTELGSKIGGFDGPVGIKLPEEDSLIAVHDSLNLQNFLLARNSAKSELVPTPGTSVDIAEKLAALNSGFRDERPVVGQDGQPFLRGPYGMGEPDVQFHNLHVQSSSSQHHPPQLNHPGPMFHQLDSHPANMNAQMKLAVPENIHRDSPNHQFPANVFRPPFNHPRGTLTGFDPSTHNSVLSQMHMHGNFPPAHLRREFPRGAPLPPHPSNQVTGFIQESGPIQGFPFSQRQPNFGAPGIPPQAMDDGGESNHPEALRRLIEMELRSKARQTHSFAAPGNGPGIYGHELDMGFGYR</sequence>
<evidence type="ECO:0000313" key="3">
    <source>
        <dbReference type="Proteomes" id="UP000657918"/>
    </source>
</evidence>
<name>A0A835N813_9ROSI</name>
<reference evidence="2 3" key="1">
    <citation type="submission" date="2020-10" db="EMBL/GenBank/DDBJ databases">
        <title>Plant Genome Project.</title>
        <authorList>
            <person name="Zhang R.-G."/>
        </authorList>
    </citation>
    <scope>NUCLEOTIDE SEQUENCE [LARGE SCALE GENOMIC DNA]</scope>
    <source>
        <strain evidence="2">FAFU-HL-1</strain>
        <tissue evidence="2">Leaf</tissue>
    </source>
</reference>
<feature type="compositionally biased region" description="Basic and acidic residues" evidence="1">
    <location>
        <begin position="220"/>
        <end position="261"/>
    </location>
</feature>
<dbReference type="PANTHER" id="PTHR34802">
    <property type="entry name" value="CHORISMATE SYNTHASE"/>
    <property type="match status" value="1"/>
</dbReference>
<dbReference type="AlphaFoldDB" id="A0A835N813"/>
<evidence type="ECO:0000313" key="2">
    <source>
        <dbReference type="EMBL" id="KAF9687850.1"/>
    </source>
</evidence>
<keyword evidence="3" id="KW-1185">Reference proteome</keyword>
<feature type="region of interest" description="Disordered" evidence="1">
    <location>
        <begin position="147"/>
        <end position="176"/>
    </location>
</feature>
<feature type="compositionally biased region" description="Basic and acidic residues" evidence="1">
    <location>
        <begin position="108"/>
        <end position="123"/>
    </location>
</feature>
<accession>A0A835N813</accession>
<evidence type="ECO:0000256" key="1">
    <source>
        <dbReference type="SAM" id="MobiDB-lite"/>
    </source>
</evidence>
<dbReference type="Proteomes" id="UP000657918">
    <property type="component" value="Unassembled WGS sequence"/>
</dbReference>
<comment type="caution">
    <text evidence="2">The sequence shown here is derived from an EMBL/GenBank/DDBJ whole genome shotgun (WGS) entry which is preliminary data.</text>
</comment>
<gene>
    <name evidence="2" type="ORF">SADUNF_Sadunf02G0136000</name>
</gene>
<dbReference type="PANTHER" id="PTHR34802:SF1">
    <property type="entry name" value="CHORISMATE SYNTHASE"/>
    <property type="match status" value="1"/>
</dbReference>
<feature type="region of interest" description="Disordered" evidence="1">
    <location>
        <begin position="207"/>
        <end position="261"/>
    </location>
</feature>
<feature type="compositionally biased region" description="Low complexity" evidence="1">
    <location>
        <begin position="78"/>
        <end position="92"/>
    </location>
</feature>
<protein>
    <submittedName>
        <fullName evidence="2">Uncharacterized protein</fullName>
    </submittedName>
</protein>
<organism evidence="2 3">
    <name type="scientific">Salix dunnii</name>
    <dbReference type="NCBI Taxonomy" id="1413687"/>
    <lineage>
        <taxon>Eukaryota</taxon>
        <taxon>Viridiplantae</taxon>
        <taxon>Streptophyta</taxon>
        <taxon>Embryophyta</taxon>
        <taxon>Tracheophyta</taxon>
        <taxon>Spermatophyta</taxon>
        <taxon>Magnoliopsida</taxon>
        <taxon>eudicotyledons</taxon>
        <taxon>Gunneridae</taxon>
        <taxon>Pentapetalae</taxon>
        <taxon>rosids</taxon>
        <taxon>fabids</taxon>
        <taxon>Malpighiales</taxon>
        <taxon>Salicaceae</taxon>
        <taxon>Saliceae</taxon>
        <taxon>Salix</taxon>
    </lineage>
</organism>
<feature type="region of interest" description="Disordered" evidence="1">
    <location>
        <begin position="76"/>
        <end position="134"/>
    </location>
</feature>